<dbReference type="AlphaFoldDB" id="A0A7E4VC06"/>
<sequence length="93" mass="10495">MACDPTDLEADIQRVVRRLQSSEPQCHCDFLGLKLPVLCSMPPEFRFMVTDTAAYEVPTKPPKLGGFFIAAITSRAKKHLSASEYNVFPHWIQ</sequence>
<protein>
    <submittedName>
        <fullName evidence="2">Reverse transcriptase/retrotransposon-derived protein RNase H-like domain-containing protein</fullName>
    </submittedName>
</protein>
<dbReference type="Proteomes" id="UP000492821">
    <property type="component" value="Unassembled WGS sequence"/>
</dbReference>
<accession>A0A7E4VC06</accession>
<proteinExistence type="predicted"/>
<evidence type="ECO:0000313" key="2">
    <source>
        <dbReference type="WBParaSite" id="Pan_g18621.t1"/>
    </source>
</evidence>
<reference evidence="2" key="2">
    <citation type="submission" date="2020-10" db="UniProtKB">
        <authorList>
            <consortium name="WormBaseParasite"/>
        </authorList>
    </citation>
    <scope>IDENTIFICATION</scope>
</reference>
<name>A0A7E4VC06_PANRE</name>
<organism evidence="1 2">
    <name type="scientific">Panagrellus redivivus</name>
    <name type="common">Microworm</name>
    <dbReference type="NCBI Taxonomy" id="6233"/>
    <lineage>
        <taxon>Eukaryota</taxon>
        <taxon>Metazoa</taxon>
        <taxon>Ecdysozoa</taxon>
        <taxon>Nematoda</taxon>
        <taxon>Chromadorea</taxon>
        <taxon>Rhabditida</taxon>
        <taxon>Tylenchina</taxon>
        <taxon>Panagrolaimomorpha</taxon>
        <taxon>Panagrolaimoidea</taxon>
        <taxon>Panagrolaimidae</taxon>
        <taxon>Panagrellus</taxon>
    </lineage>
</organism>
<reference evidence="1" key="1">
    <citation type="journal article" date="2013" name="Genetics">
        <title>The draft genome and transcriptome of Panagrellus redivivus are shaped by the harsh demands of a free-living lifestyle.</title>
        <authorList>
            <person name="Srinivasan J."/>
            <person name="Dillman A.R."/>
            <person name="Macchietto M.G."/>
            <person name="Heikkinen L."/>
            <person name="Lakso M."/>
            <person name="Fracchia K.M."/>
            <person name="Antoshechkin I."/>
            <person name="Mortazavi A."/>
            <person name="Wong G."/>
            <person name="Sternberg P.W."/>
        </authorList>
    </citation>
    <scope>NUCLEOTIDE SEQUENCE [LARGE SCALE GENOMIC DNA]</scope>
    <source>
        <strain evidence="1">MT8872</strain>
    </source>
</reference>
<dbReference type="WBParaSite" id="Pan_g18621.t1">
    <property type="protein sequence ID" value="Pan_g18621.t1"/>
    <property type="gene ID" value="Pan_g18621"/>
</dbReference>
<keyword evidence="1" id="KW-1185">Reference proteome</keyword>
<evidence type="ECO:0000313" key="1">
    <source>
        <dbReference type="Proteomes" id="UP000492821"/>
    </source>
</evidence>